<dbReference type="KEGG" id="drc:G0Q07_00815"/>
<protein>
    <submittedName>
        <fullName evidence="2">Uncharacterized protein</fullName>
    </submittedName>
</protein>
<sequence>MIKLRAILIVGLLCFLLPVKNSSAQAEVFKNGDSYVFVYNEIGADDDTTRWETSNYASKSTISASGNIVKTLYYQLQNDHPFMGYSFVFGASINVGDAKLVDERVFLKKDGSFKVTIHSNGAGTRLPIGWIIED</sequence>
<keyword evidence="3" id="KW-1185">Reference proteome</keyword>
<evidence type="ECO:0000256" key="1">
    <source>
        <dbReference type="SAM" id="SignalP"/>
    </source>
</evidence>
<feature type="signal peptide" evidence="1">
    <location>
        <begin position="1"/>
        <end position="26"/>
    </location>
</feature>
<dbReference type="AlphaFoldDB" id="A0A6C0R8W0"/>
<feature type="chain" id="PRO_5025498971" evidence="1">
    <location>
        <begin position="27"/>
        <end position="134"/>
    </location>
</feature>
<gene>
    <name evidence="2" type="ORF">G0Q07_00815</name>
</gene>
<dbReference type="Proteomes" id="UP000474630">
    <property type="component" value="Chromosome"/>
</dbReference>
<dbReference type="RefSeq" id="WP_163344295.1">
    <property type="nucleotide sequence ID" value="NZ_CP048409.1"/>
</dbReference>
<reference evidence="2 3" key="1">
    <citation type="submission" date="2020-02" db="EMBL/GenBank/DDBJ databases">
        <title>Genome sequencing for Draconibacterium sp. strain M1.</title>
        <authorList>
            <person name="Park S.-J."/>
        </authorList>
    </citation>
    <scope>NUCLEOTIDE SEQUENCE [LARGE SCALE GENOMIC DNA]</scope>
    <source>
        <strain evidence="2 3">M1</strain>
    </source>
</reference>
<keyword evidence="1" id="KW-0732">Signal</keyword>
<dbReference type="EMBL" id="CP048409">
    <property type="protein sequence ID" value="QIA06362.1"/>
    <property type="molecule type" value="Genomic_DNA"/>
</dbReference>
<accession>A0A6C0R8W0</accession>
<evidence type="ECO:0000313" key="2">
    <source>
        <dbReference type="EMBL" id="QIA06362.1"/>
    </source>
</evidence>
<name>A0A6C0R8W0_9BACT</name>
<evidence type="ECO:0000313" key="3">
    <source>
        <dbReference type="Proteomes" id="UP000474630"/>
    </source>
</evidence>
<proteinExistence type="predicted"/>
<organism evidence="2 3">
    <name type="scientific">Draconibacterium halophilum</name>
    <dbReference type="NCBI Taxonomy" id="2706887"/>
    <lineage>
        <taxon>Bacteria</taxon>
        <taxon>Pseudomonadati</taxon>
        <taxon>Bacteroidota</taxon>
        <taxon>Bacteroidia</taxon>
        <taxon>Marinilabiliales</taxon>
        <taxon>Prolixibacteraceae</taxon>
        <taxon>Draconibacterium</taxon>
    </lineage>
</organism>